<evidence type="ECO:0000313" key="2">
    <source>
        <dbReference type="EMBL" id="GIY54979.1"/>
    </source>
</evidence>
<name>A0AAV4UBC6_9ARAC</name>
<dbReference type="EMBL" id="BPLQ01011019">
    <property type="protein sequence ID" value="GIY54979.1"/>
    <property type="molecule type" value="Genomic_DNA"/>
</dbReference>
<evidence type="ECO:0000313" key="3">
    <source>
        <dbReference type="Proteomes" id="UP001054837"/>
    </source>
</evidence>
<feature type="transmembrane region" description="Helical" evidence="1">
    <location>
        <begin position="36"/>
        <end position="54"/>
    </location>
</feature>
<feature type="transmembrane region" description="Helical" evidence="1">
    <location>
        <begin position="12"/>
        <end position="30"/>
    </location>
</feature>
<keyword evidence="1" id="KW-1133">Transmembrane helix</keyword>
<evidence type="ECO:0000256" key="1">
    <source>
        <dbReference type="SAM" id="Phobius"/>
    </source>
</evidence>
<proteinExistence type="predicted"/>
<comment type="caution">
    <text evidence="2">The sequence shown here is derived from an EMBL/GenBank/DDBJ whole genome shotgun (WGS) entry which is preliminary data.</text>
</comment>
<organism evidence="2 3">
    <name type="scientific">Caerostris darwini</name>
    <dbReference type="NCBI Taxonomy" id="1538125"/>
    <lineage>
        <taxon>Eukaryota</taxon>
        <taxon>Metazoa</taxon>
        <taxon>Ecdysozoa</taxon>
        <taxon>Arthropoda</taxon>
        <taxon>Chelicerata</taxon>
        <taxon>Arachnida</taxon>
        <taxon>Araneae</taxon>
        <taxon>Araneomorphae</taxon>
        <taxon>Entelegynae</taxon>
        <taxon>Araneoidea</taxon>
        <taxon>Araneidae</taxon>
        <taxon>Caerostris</taxon>
    </lineage>
</organism>
<dbReference type="AlphaFoldDB" id="A0AAV4UBC6"/>
<keyword evidence="3" id="KW-1185">Reference proteome</keyword>
<protein>
    <submittedName>
        <fullName evidence="2">Uncharacterized protein</fullName>
    </submittedName>
</protein>
<dbReference type="Proteomes" id="UP001054837">
    <property type="component" value="Unassembled WGS sequence"/>
</dbReference>
<keyword evidence="1" id="KW-0812">Transmembrane</keyword>
<keyword evidence="1" id="KW-0472">Membrane</keyword>
<sequence>MLKNLTDHVDSLFIIFQLALGGVMLAQCSASEGISVSVLMASISSAAALVLGTCKKKHLSFIPFGISVQRTNSEFDKPVGKILLVFTWRMCESSDVARRSSGYLFW</sequence>
<accession>A0AAV4UBC6</accession>
<gene>
    <name evidence="2" type="ORF">CDAR_22471</name>
</gene>
<reference evidence="2 3" key="1">
    <citation type="submission" date="2021-06" db="EMBL/GenBank/DDBJ databases">
        <title>Caerostris darwini draft genome.</title>
        <authorList>
            <person name="Kono N."/>
            <person name="Arakawa K."/>
        </authorList>
    </citation>
    <scope>NUCLEOTIDE SEQUENCE [LARGE SCALE GENOMIC DNA]</scope>
</reference>